<dbReference type="InterPro" id="IPR036034">
    <property type="entry name" value="PDZ_sf"/>
</dbReference>
<dbReference type="InterPro" id="IPR007549">
    <property type="entry name" value="DUF512"/>
</dbReference>
<dbReference type="Pfam" id="PF04459">
    <property type="entry name" value="DUF512"/>
    <property type="match status" value="1"/>
</dbReference>
<reference evidence="4" key="2">
    <citation type="journal article" date="2021" name="Mar. Drugs">
        <title>Genome Reduction and Secondary Metabolism of the Marine Sponge-Associated Cyanobacterium Leptothoe.</title>
        <authorList>
            <person name="Konstantinou D."/>
            <person name="Popin R.V."/>
            <person name="Fewer D.P."/>
            <person name="Sivonen K."/>
            <person name="Gkelis S."/>
        </authorList>
    </citation>
    <scope>NUCLEOTIDE SEQUENCE</scope>
    <source>
        <strain evidence="4">TAU-MAC 1115</strain>
    </source>
</reference>
<feature type="domain" description="PDZ" evidence="2">
    <location>
        <begin position="10"/>
        <end position="49"/>
    </location>
</feature>
<dbReference type="InterPro" id="IPR045375">
    <property type="entry name" value="Put_radical_SAM-like_N"/>
</dbReference>
<organism evidence="4 5">
    <name type="scientific">Leptothoe spongobia TAU-MAC 1115</name>
    <dbReference type="NCBI Taxonomy" id="1967444"/>
    <lineage>
        <taxon>Bacteria</taxon>
        <taxon>Bacillati</taxon>
        <taxon>Cyanobacteriota</taxon>
        <taxon>Cyanophyceae</taxon>
        <taxon>Nodosilineales</taxon>
        <taxon>Cymatolegaceae</taxon>
        <taxon>Leptothoe</taxon>
        <taxon>Leptothoe spongobia</taxon>
    </lineage>
</organism>
<feature type="domain" description="Putative radical SAM N-terminal" evidence="3">
    <location>
        <begin position="72"/>
        <end position="216"/>
    </location>
</feature>
<dbReference type="Pfam" id="PF19238">
    <property type="entry name" value="Radical_SAM_2"/>
    <property type="match status" value="1"/>
</dbReference>
<gene>
    <name evidence="4" type="ORF">IXB50_02850</name>
</gene>
<reference evidence="4" key="1">
    <citation type="submission" date="2020-11" db="EMBL/GenBank/DDBJ databases">
        <authorList>
            <person name="Konstantinou D."/>
            <person name="Gkelis S."/>
            <person name="Popin R."/>
            <person name="Fewer D."/>
            <person name="Sivonen K."/>
        </authorList>
    </citation>
    <scope>NUCLEOTIDE SEQUENCE</scope>
    <source>
        <strain evidence="4">TAU-MAC 1115</strain>
    </source>
</reference>
<dbReference type="RefSeq" id="WP_215607411.1">
    <property type="nucleotide sequence ID" value="NZ_JADOES010000003.1"/>
</dbReference>
<dbReference type="SUPFAM" id="SSF50156">
    <property type="entry name" value="PDZ domain-like"/>
    <property type="match status" value="1"/>
</dbReference>
<dbReference type="SUPFAM" id="SSF102114">
    <property type="entry name" value="Radical SAM enzymes"/>
    <property type="match status" value="1"/>
</dbReference>
<evidence type="ECO:0000313" key="5">
    <source>
        <dbReference type="Proteomes" id="UP000717364"/>
    </source>
</evidence>
<dbReference type="InterPro" id="IPR041489">
    <property type="entry name" value="PDZ_6"/>
</dbReference>
<keyword evidence="5" id="KW-1185">Reference proteome</keyword>
<accession>A0A947DBZ7</accession>
<dbReference type="NCBIfam" id="TIGR03279">
    <property type="entry name" value="cyano_FeS_chp"/>
    <property type="match status" value="1"/>
</dbReference>
<dbReference type="InterPro" id="IPR058240">
    <property type="entry name" value="rSAM_sf"/>
</dbReference>
<dbReference type="Gene3D" id="2.30.42.10">
    <property type="match status" value="1"/>
</dbReference>
<dbReference type="Proteomes" id="UP000717364">
    <property type="component" value="Unassembled WGS sequence"/>
</dbReference>
<dbReference type="InterPro" id="IPR017673">
    <property type="entry name" value="CHP03279_fam"/>
</dbReference>
<evidence type="ECO:0000313" key="4">
    <source>
        <dbReference type="EMBL" id="MBT9314356.1"/>
    </source>
</evidence>
<evidence type="ECO:0000259" key="2">
    <source>
        <dbReference type="Pfam" id="PF17820"/>
    </source>
</evidence>
<protein>
    <submittedName>
        <fullName evidence="4">TIGR03279 family radical SAM protein</fullName>
    </submittedName>
</protein>
<evidence type="ECO:0000259" key="3">
    <source>
        <dbReference type="Pfam" id="PF19238"/>
    </source>
</evidence>
<proteinExistence type="predicted"/>
<name>A0A947DBZ7_9CYAN</name>
<evidence type="ECO:0000259" key="1">
    <source>
        <dbReference type="Pfam" id="PF04459"/>
    </source>
</evidence>
<comment type="caution">
    <text evidence="4">The sequence shown here is derived from an EMBL/GenBank/DDBJ whole genome shotgun (WGS) entry which is preliminary data.</text>
</comment>
<dbReference type="AlphaFoldDB" id="A0A947DBZ7"/>
<feature type="domain" description="DUF512" evidence="1">
    <location>
        <begin position="229"/>
        <end position="437"/>
    </location>
</feature>
<sequence>MRSASIQPAVITSVLRDSIAEDIGFEPGDRLVSINGERPRDLIDYRFLCSDEWLTLEVLDTLGQAHTVEIEKDFDEDLGLEFESAFFDGLIQCNNRCPFCFIDQQPPGKRDTLYLKDDDYRLSFLYGSYLTLTNLSPAEWERIARLRLSPLYVSVHATEPKIRQRLLKNPRAGLLLEQFKWFQKHRLQVHAQVVVCPGINDGIHLERTLRDLAEFHIGDTPAVASAAVVPVGLTRFRPHQDELVPVNKAKANEVIAQVQRLQTEFKSKFSSTFAWLADEWFLIARQPLPPESHYETYPQIGNGVGSIRLFLKQFETAAQRLPDRIERPKRLTWVVGNAVEKAFERIVERLNQVQGLTVTMAALNSDYWGQEITVTGLLTGYDILGKLKECNLGDGLLLPSLMLKQGPQSTPEDTYFLDDMALSDLMTQLQCQIWPVDDIEGLLTACITSKVVNNPLDATQKSESFQL</sequence>
<dbReference type="EMBL" id="JADOES010000003">
    <property type="protein sequence ID" value="MBT9314356.1"/>
    <property type="molecule type" value="Genomic_DNA"/>
</dbReference>
<dbReference type="Pfam" id="PF17820">
    <property type="entry name" value="PDZ_6"/>
    <property type="match status" value="1"/>
</dbReference>